<evidence type="ECO:0000259" key="7">
    <source>
        <dbReference type="PROSITE" id="PS51194"/>
    </source>
</evidence>
<feature type="domain" description="Helicase C-terminal" evidence="7">
    <location>
        <begin position="935"/>
        <end position="1109"/>
    </location>
</feature>
<keyword evidence="6" id="KW-0812">Transmembrane</keyword>
<dbReference type="InterPro" id="IPR000330">
    <property type="entry name" value="SNF2_N"/>
</dbReference>
<evidence type="ECO:0000313" key="9">
    <source>
        <dbReference type="Proteomes" id="UP000663850"/>
    </source>
</evidence>
<organism evidence="8 9">
    <name type="scientific">Rhizoctonia solani</name>
    <dbReference type="NCBI Taxonomy" id="456999"/>
    <lineage>
        <taxon>Eukaryota</taxon>
        <taxon>Fungi</taxon>
        <taxon>Dikarya</taxon>
        <taxon>Basidiomycota</taxon>
        <taxon>Agaricomycotina</taxon>
        <taxon>Agaricomycetes</taxon>
        <taxon>Cantharellales</taxon>
        <taxon>Ceratobasidiaceae</taxon>
        <taxon>Rhizoctonia</taxon>
    </lineage>
</organism>
<evidence type="ECO:0000256" key="5">
    <source>
        <dbReference type="SAM" id="MobiDB-lite"/>
    </source>
</evidence>
<feature type="compositionally biased region" description="Polar residues" evidence="5">
    <location>
        <begin position="1266"/>
        <end position="1276"/>
    </location>
</feature>
<protein>
    <recommendedName>
        <fullName evidence="7">Helicase C-terminal domain-containing protein</fullName>
    </recommendedName>
</protein>
<reference evidence="8" key="1">
    <citation type="submission" date="2021-01" db="EMBL/GenBank/DDBJ databases">
        <authorList>
            <person name="Kaushik A."/>
        </authorList>
    </citation>
    <scope>NUCLEOTIDE SEQUENCE</scope>
    <source>
        <strain evidence="8">Type strain: AG8-Rh-89/</strain>
    </source>
</reference>
<dbReference type="InterPro" id="IPR027417">
    <property type="entry name" value="P-loop_NTPase"/>
</dbReference>
<feature type="compositionally biased region" description="Basic and acidic residues" evidence="5">
    <location>
        <begin position="107"/>
        <end position="116"/>
    </location>
</feature>
<feature type="transmembrane region" description="Helical" evidence="6">
    <location>
        <begin position="1018"/>
        <end position="1038"/>
    </location>
</feature>
<dbReference type="GO" id="GO:0006281">
    <property type="term" value="P:DNA repair"/>
    <property type="evidence" value="ECO:0007669"/>
    <property type="project" value="TreeGrafter"/>
</dbReference>
<dbReference type="EMBL" id="CAJMWZ010007083">
    <property type="protein sequence ID" value="CAE6532760.1"/>
    <property type="molecule type" value="Genomic_DNA"/>
</dbReference>
<keyword evidence="6" id="KW-0472">Membrane</keyword>
<feature type="coiled-coil region" evidence="4">
    <location>
        <begin position="838"/>
        <end position="865"/>
    </location>
</feature>
<dbReference type="GO" id="GO:0008094">
    <property type="term" value="F:ATP-dependent activity, acting on DNA"/>
    <property type="evidence" value="ECO:0007669"/>
    <property type="project" value="TreeGrafter"/>
</dbReference>
<feature type="coiled-coil region" evidence="4">
    <location>
        <begin position="280"/>
        <end position="307"/>
    </location>
</feature>
<dbReference type="CDD" id="cd18793">
    <property type="entry name" value="SF2_C_SNF"/>
    <property type="match status" value="1"/>
</dbReference>
<feature type="region of interest" description="Disordered" evidence="5">
    <location>
        <begin position="737"/>
        <end position="770"/>
    </location>
</feature>
<feature type="compositionally biased region" description="Polar residues" evidence="5">
    <location>
        <begin position="758"/>
        <end position="770"/>
    </location>
</feature>
<dbReference type="GO" id="GO:0016787">
    <property type="term" value="F:hydrolase activity"/>
    <property type="evidence" value="ECO:0007669"/>
    <property type="project" value="UniProtKB-KW"/>
</dbReference>
<accession>A0A8H3DMS1</accession>
<feature type="compositionally biased region" description="Basic residues" evidence="5">
    <location>
        <begin position="1127"/>
        <end position="1137"/>
    </location>
</feature>
<keyword evidence="2" id="KW-0378">Hydrolase</keyword>
<dbReference type="Proteomes" id="UP000663850">
    <property type="component" value="Unassembled WGS sequence"/>
</dbReference>
<dbReference type="Gene3D" id="3.40.50.300">
    <property type="entry name" value="P-loop containing nucleotide triphosphate hydrolases"/>
    <property type="match status" value="2"/>
</dbReference>
<dbReference type="Pfam" id="PF00176">
    <property type="entry name" value="SNF2-rel_dom"/>
    <property type="match status" value="1"/>
</dbReference>
<feature type="compositionally biased region" description="Polar residues" evidence="5">
    <location>
        <begin position="1142"/>
        <end position="1153"/>
    </location>
</feature>
<evidence type="ECO:0000256" key="2">
    <source>
        <dbReference type="ARBA" id="ARBA00022801"/>
    </source>
</evidence>
<evidence type="ECO:0000256" key="4">
    <source>
        <dbReference type="SAM" id="Coils"/>
    </source>
</evidence>
<sequence length="1327" mass="147808">MPLQPLAKIPLTFLTDANVDLGQGPYDVLPWINSSFRRLCGLKPIKGDNTDGDDNAEDESVDISEGFILTDQAMQSLKEKDRKFFTPEARQTITKFCIEVHKHGEQLRQRVQDDTKKKRKRRGKKTSSTVRDGDSDEDTFVDRVENIPGFTEFKGASLAMQNRAGGIIEETIKIMKDMDRTPMVAWKNFVYTSQVLQSRPARKLCDEDLRRQRQEDIDAKKTKLQYKPPGIGKYLDDRLVSRVASSIFGAAAFMESSDILWECYGRATRSIIGRAWERDGREAKKTLKKANKAKQEYQDALKAAKEKPCPRRLHKASNCLKEWKDLAEITGEATEPNFPASVKELEGLWSELGYSNDPIEPGDTHNAGRKLRYALATPEQMQAAYTSYREQHFCDMDGAMNEMTEALVNLQQENLSSNSDPASPVPVDLLSGIDSGDLGVDEFSQTPTVELLRLMGIDKAGALPLTSVYLKILWHQLVAIVIILKRMFTSKLGDAPDPTLLCDDVGLGKTAQILGVICMLVHCIELQQAGKRLPPLLAESGRLYFAGQEEIPRLPTVVVVPLGLLPQWYQQLKHFTTGAFQIIMYSDFEPISFFEMGGTWDKHCKGNNAHRTIILVAISTIASEAKKYLGELDKGAAGRDRAFRGEVRRLGSDIPTLLNKSFLFFVGDEVHNFRNIGWAQLAAQQISANSLVRAGATATPVFTGSLDLLALGRLLRLLAMIGSAGYTLGMSMLKSQQTRRRELKHQEEQPESGAPQPDSDNSIDNASNPQGDFLAQRLATANATRHRTFFIHREAIEMAKEELLPIIIRRTGKSKDPAGVDIQDLERYYESIAWSAQREHEMEAVRNLKEALMNHENDGDAKEMQIIWKNFLLDHKKALFHWQLATWKLEDPPFWLTWTADSLPEDASSKILTAITLTQHYQKPDAKPLFFKKDGTRDLAKEEECECKPANEARKVIIFVMYTIHRKIMKKALSLVGIESVDYDGRMTPDMRDEALKQFETDDKIRVLLMSNVGTTGLNLTMASVIIFLASNLISGLWSGMEIKQTIGRVWRAGQLLTVIIHHIFAPGTADVVLAGLAGDKVLMLDHLYEVKIIADKVFSVHTEKDDTDNEWQEEDKQPASSSGRIVKSKVHARPRKAALSVNPQSDPTNDADSQPELLPEVDKAGSEWSSRVENDKAPPARPQKRPLPVTAENCGGGQDGQAPEDKCGSQNQPTMCSAGPPKKPRILDSIIDSLSTRDQSPPLTSHCPLTSLANARSPSPLPSASKGQVMSQSYPRSPVLPPSSPCMVTPPLVLPSNSSRGPSPVHMHSQDITRETSACQIIFPSY</sequence>
<evidence type="ECO:0000256" key="3">
    <source>
        <dbReference type="ARBA" id="ARBA00022840"/>
    </source>
</evidence>
<keyword evidence="1" id="KW-0547">Nucleotide-binding</keyword>
<gene>
    <name evidence="8" type="ORF">RDB_LOCUS134238</name>
</gene>
<feature type="region of interest" description="Disordered" evidence="5">
    <location>
        <begin position="1253"/>
        <end position="1281"/>
    </location>
</feature>
<feature type="compositionally biased region" description="Basic and acidic residues" evidence="5">
    <location>
        <begin position="1161"/>
        <end position="1179"/>
    </location>
</feature>
<dbReference type="GO" id="GO:0005524">
    <property type="term" value="F:ATP binding"/>
    <property type="evidence" value="ECO:0007669"/>
    <property type="project" value="UniProtKB-KW"/>
</dbReference>
<keyword evidence="6" id="KW-1133">Transmembrane helix</keyword>
<proteinExistence type="predicted"/>
<dbReference type="SUPFAM" id="SSF52540">
    <property type="entry name" value="P-loop containing nucleoside triphosphate hydrolases"/>
    <property type="match status" value="2"/>
</dbReference>
<dbReference type="SMART" id="SM00490">
    <property type="entry name" value="HELICc"/>
    <property type="match status" value="1"/>
</dbReference>
<dbReference type="InterPro" id="IPR049730">
    <property type="entry name" value="SNF2/RAD54-like_C"/>
</dbReference>
<feature type="region of interest" description="Disordered" evidence="5">
    <location>
        <begin position="107"/>
        <end position="137"/>
    </location>
</feature>
<evidence type="ECO:0000313" key="8">
    <source>
        <dbReference type="EMBL" id="CAE6532760.1"/>
    </source>
</evidence>
<dbReference type="Pfam" id="PF00271">
    <property type="entry name" value="Helicase_C"/>
    <property type="match status" value="1"/>
</dbReference>
<name>A0A8H3DMS1_9AGAM</name>
<comment type="caution">
    <text evidence="8">The sequence shown here is derived from an EMBL/GenBank/DDBJ whole genome shotgun (WGS) entry which is preliminary data.</text>
</comment>
<feature type="region of interest" description="Disordered" evidence="5">
    <location>
        <begin position="1105"/>
        <end position="1227"/>
    </location>
</feature>
<dbReference type="GO" id="GO:0005634">
    <property type="term" value="C:nucleus"/>
    <property type="evidence" value="ECO:0007669"/>
    <property type="project" value="TreeGrafter"/>
</dbReference>
<dbReference type="InterPro" id="IPR001650">
    <property type="entry name" value="Helicase_C-like"/>
</dbReference>
<keyword evidence="4" id="KW-0175">Coiled coil</keyword>
<evidence type="ECO:0000256" key="1">
    <source>
        <dbReference type="ARBA" id="ARBA00022741"/>
    </source>
</evidence>
<evidence type="ECO:0000256" key="6">
    <source>
        <dbReference type="SAM" id="Phobius"/>
    </source>
</evidence>
<keyword evidence="3" id="KW-0067">ATP-binding</keyword>
<dbReference type="InterPro" id="IPR050628">
    <property type="entry name" value="SNF2_RAD54_helicase_TF"/>
</dbReference>
<dbReference type="PANTHER" id="PTHR45626">
    <property type="entry name" value="TRANSCRIPTION TERMINATION FACTOR 2-RELATED"/>
    <property type="match status" value="1"/>
</dbReference>
<dbReference type="PROSITE" id="PS51194">
    <property type="entry name" value="HELICASE_CTER"/>
    <property type="match status" value="1"/>
</dbReference>